<organism evidence="3 4">
    <name type="scientific">Xenopus laevis</name>
    <name type="common">African clawed frog</name>
    <dbReference type="NCBI Taxonomy" id="8355"/>
    <lineage>
        <taxon>Eukaryota</taxon>
        <taxon>Metazoa</taxon>
        <taxon>Chordata</taxon>
        <taxon>Craniata</taxon>
        <taxon>Vertebrata</taxon>
        <taxon>Euteleostomi</taxon>
        <taxon>Amphibia</taxon>
        <taxon>Batrachia</taxon>
        <taxon>Anura</taxon>
        <taxon>Pipoidea</taxon>
        <taxon>Pipidae</taxon>
        <taxon>Xenopodinae</taxon>
        <taxon>Xenopus</taxon>
        <taxon>Xenopus</taxon>
    </lineage>
</organism>
<dbReference type="SUPFAM" id="SSF48726">
    <property type="entry name" value="Immunoglobulin"/>
    <property type="match status" value="1"/>
</dbReference>
<dbReference type="PROSITE" id="PS50835">
    <property type="entry name" value="IG_LIKE"/>
    <property type="match status" value="1"/>
</dbReference>
<dbReference type="OMA" id="YCWGVMM"/>
<dbReference type="GO" id="GO:0016020">
    <property type="term" value="C:membrane"/>
    <property type="evidence" value="ECO:0007669"/>
    <property type="project" value="InterPro"/>
</dbReference>
<evidence type="ECO:0000259" key="2">
    <source>
        <dbReference type="PROSITE" id="PS50835"/>
    </source>
</evidence>
<dbReference type="InterPro" id="IPR013106">
    <property type="entry name" value="Ig_V-set"/>
</dbReference>
<accession>A0A974BYY4</accession>
<evidence type="ECO:0000313" key="3">
    <source>
        <dbReference type="EMBL" id="OCT63045.1"/>
    </source>
</evidence>
<proteinExistence type="predicted"/>
<feature type="chain" id="PRO_5036787811" description="Ig-like domain-containing protein" evidence="1">
    <location>
        <begin position="18"/>
        <end position="162"/>
    </location>
</feature>
<dbReference type="InterPro" id="IPR036179">
    <property type="entry name" value="Ig-like_dom_sf"/>
</dbReference>
<evidence type="ECO:0000313" key="4">
    <source>
        <dbReference type="Proteomes" id="UP000694892"/>
    </source>
</evidence>
<feature type="signal peptide" evidence="1">
    <location>
        <begin position="1"/>
        <end position="17"/>
    </location>
</feature>
<dbReference type="EMBL" id="CM004482">
    <property type="protein sequence ID" value="OCT63045.1"/>
    <property type="molecule type" value="Genomic_DNA"/>
</dbReference>
<dbReference type="InterPro" id="IPR013783">
    <property type="entry name" value="Ig-like_fold"/>
</dbReference>
<feature type="domain" description="Ig-like" evidence="2">
    <location>
        <begin position="3"/>
        <end position="107"/>
    </location>
</feature>
<dbReference type="InterPro" id="IPR007110">
    <property type="entry name" value="Ig-like_dom"/>
</dbReference>
<dbReference type="SMART" id="SM00409">
    <property type="entry name" value="IG"/>
    <property type="match status" value="1"/>
</dbReference>
<sequence length="162" mass="18272">MLPPILRLFITVQLATALSYATEVTWIAQTPYEVLVKKGDAITFRCTAKDGVNLTKVSLYNHSRPLLYWTEDGYDYDQQKIDISGTYKDFNITIKNVQTEDEDIYYCWGVMMSEGKKNDVHGKGTLICISYEGSSASHEILIEIIVAALCVLYCFKTLGTCT</sequence>
<dbReference type="Gene3D" id="2.60.40.10">
    <property type="entry name" value="Immunoglobulins"/>
    <property type="match status" value="1"/>
</dbReference>
<dbReference type="GO" id="GO:0002250">
    <property type="term" value="P:adaptive immune response"/>
    <property type="evidence" value="ECO:0007669"/>
    <property type="project" value="InterPro"/>
</dbReference>
<dbReference type="Proteomes" id="UP000694892">
    <property type="component" value="Chromosome 9_10L"/>
</dbReference>
<dbReference type="PANTHER" id="PTHR15343:SF0">
    <property type="entry name" value="T-CELL ANTIGEN CD7"/>
    <property type="match status" value="1"/>
</dbReference>
<reference evidence="4" key="1">
    <citation type="journal article" date="2016" name="Nature">
        <title>Genome evolution in the allotetraploid frog Xenopus laevis.</title>
        <authorList>
            <person name="Session A.M."/>
            <person name="Uno Y."/>
            <person name="Kwon T."/>
            <person name="Chapman J.A."/>
            <person name="Toyoda A."/>
            <person name="Takahashi S."/>
            <person name="Fukui A."/>
            <person name="Hikosaka A."/>
            <person name="Suzuki A."/>
            <person name="Kondo M."/>
            <person name="van Heeringen S.J."/>
            <person name="Quigley I."/>
            <person name="Heinz S."/>
            <person name="Ogino H."/>
            <person name="Ochi H."/>
            <person name="Hellsten U."/>
            <person name="Lyons J.B."/>
            <person name="Simakov O."/>
            <person name="Putnam N."/>
            <person name="Stites J."/>
            <person name="Kuroki Y."/>
            <person name="Tanaka T."/>
            <person name="Michiue T."/>
            <person name="Watanabe M."/>
            <person name="Bogdanovic O."/>
            <person name="Lister R."/>
            <person name="Georgiou G."/>
            <person name="Paranjpe S.S."/>
            <person name="van Kruijsbergen I."/>
            <person name="Shu S."/>
            <person name="Carlson J."/>
            <person name="Kinoshita T."/>
            <person name="Ohta Y."/>
            <person name="Mawaribuchi S."/>
            <person name="Jenkins J."/>
            <person name="Grimwood J."/>
            <person name="Schmutz J."/>
            <person name="Mitros T."/>
            <person name="Mozaffari S.V."/>
            <person name="Suzuki Y."/>
            <person name="Haramoto Y."/>
            <person name="Yamamoto T.S."/>
            <person name="Takagi C."/>
            <person name="Heald R."/>
            <person name="Miller K."/>
            <person name="Haudenschild C."/>
            <person name="Kitzman J."/>
            <person name="Nakayama T."/>
            <person name="Izutsu Y."/>
            <person name="Robert J."/>
            <person name="Fortriede J."/>
            <person name="Burns K."/>
            <person name="Lotay V."/>
            <person name="Karimi K."/>
            <person name="Yasuoka Y."/>
            <person name="Dichmann D.S."/>
            <person name="Flajnik M.F."/>
            <person name="Houston D.W."/>
            <person name="Shendure J."/>
            <person name="DuPasquier L."/>
            <person name="Vize P.D."/>
            <person name="Zorn A.M."/>
            <person name="Ito M."/>
            <person name="Marcotte E.M."/>
            <person name="Wallingford J.B."/>
            <person name="Ito Y."/>
            <person name="Asashima M."/>
            <person name="Ueno N."/>
            <person name="Matsuda Y."/>
            <person name="Veenstra G.J."/>
            <person name="Fujiyama A."/>
            <person name="Harland R.M."/>
            <person name="Taira M."/>
            <person name="Rokhsar D.S."/>
        </authorList>
    </citation>
    <scope>NUCLEOTIDE SEQUENCE [LARGE SCALE GENOMIC DNA]</scope>
    <source>
        <strain evidence="4">J</strain>
    </source>
</reference>
<dbReference type="InterPro" id="IPR039090">
    <property type="entry name" value="CD7"/>
</dbReference>
<gene>
    <name evidence="3" type="ORF">XELAEV_18044140mg</name>
</gene>
<protein>
    <recommendedName>
        <fullName evidence="2">Ig-like domain-containing protein</fullName>
    </recommendedName>
</protein>
<keyword evidence="1" id="KW-0732">Signal</keyword>
<evidence type="ECO:0000256" key="1">
    <source>
        <dbReference type="SAM" id="SignalP"/>
    </source>
</evidence>
<dbReference type="PANTHER" id="PTHR15343">
    <property type="entry name" value="CD7"/>
    <property type="match status" value="1"/>
</dbReference>
<name>A0A974BYY4_XENLA</name>
<dbReference type="InterPro" id="IPR003599">
    <property type="entry name" value="Ig_sub"/>
</dbReference>
<dbReference type="GO" id="GO:0038023">
    <property type="term" value="F:signaling receptor activity"/>
    <property type="evidence" value="ECO:0007669"/>
    <property type="project" value="InterPro"/>
</dbReference>
<dbReference type="Pfam" id="PF07686">
    <property type="entry name" value="V-set"/>
    <property type="match status" value="1"/>
</dbReference>
<dbReference type="AlphaFoldDB" id="A0A974BYY4"/>
<dbReference type="CDD" id="cd00099">
    <property type="entry name" value="IgV"/>
    <property type="match status" value="1"/>
</dbReference>